<dbReference type="NCBIfam" id="TIGR01987">
    <property type="entry name" value="HI0074"/>
    <property type="match status" value="1"/>
</dbReference>
<comment type="caution">
    <text evidence="1">The sequence shown here is derived from an EMBL/GenBank/DDBJ whole genome shotgun (WGS) entry which is preliminary data.</text>
</comment>
<dbReference type="Pfam" id="PF08780">
    <property type="entry name" value="NTase_sub_bind"/>
    <property type="match status" value="1"/>
</dbReference>
<dbReference type="EMBL" id="JAJEQX010000015">
    <property type="protein sequence ID" value="MCC2254695.1"/>
    <property type="molecule type" value="Genomic_DNA"/>
</dbReference>
<dbReference type="InterPro" id="IPR010235">
    <property type="entry name" value="HepT"/>
</dbReference>
<keyword evidence="2" id="KW-1185">Reference proteome</keyword>
<dbReference type="RefSeq" id="WP_227707838.1">
    <property type="nucleotide sequence ID" value="NZ_JAJEQX010000015.1"/>
</dbReference>
<evidence type="ECO:0000313" key="2">
    <source>
        <dbReference type="Proteomes" id="UP001198151"/>
    </source>
</evidence>
<organism evidence="1 2">
    <name type="scientific">Ruminococcus turbiniformis</name>
    <dbReference type="NCBI Taxonomy" id="2881258"/>
    <lineage>
        <taxon>Bacteria</taxon>
        <taxon>Bacillati</taxon>
        <taxon>Bacillota</taxon>
        <taxon>Clostridia</taxon>
        <taxon>Eubacteriales</taxon>
        <taxon>Oscillospiraceae</taxon>
        <taxon>Ruminococcus</taxon>
    </lineage>
</organism>
<accession>A0ABS8FXB1</accession>
<dbReference type="Proteomes" id="UP001198151">
    <property type="component" value="Unassembled WGS sequence"/>
</dbReference>
<reference evidence="1 2" key="1">
    <citation type="submission" date="2021-10" db="EMBL/GenBank/DDBJ databases">
        <title>Anaerobic single-cell dispensing facilitates the cultivation of human gut bacteria.</title>
        <authorList>
            <person name="Afrizal A."/>
        </authorList>
    </citation>
    <scope>NUCLEOTIDE SEQUENCE [LARGE SCALE GENOMIC DNA]</scope>
    <source>
        <strain evidence="1 2">CLA-AA-H200</strain>
    </source>
</reference>
<gene>
    <name evidence="1" type="ORF">LKD70_09735</name>
</gene>
<proteinExistence type="predicted"/>
<name>A0ABS8FXB1_9FIRM</name>
<dbReference type="Gene3D" id="1.20.120.330">
    <property type="entry name" value="Nucleotidyltransferases domain 2"/>
    <property type="match status" value="1"/>
</dbReference>
<evidence type="ECO:0000313" key="1">
    <source>
        <dbReference type="EMBL" id="MCC2254695.1"/>
    </source>
</evidence>
<sequence>MKKFDNFSSNLQVLQKAEQEDLENEFIISGIIDKFFIQFELSWKVLKELLRYEGKTAANSGSPREILKAAYEVYDFIDEDIWLDMLKSRNDMTHIYDGNAAKRLVDSILHRYIPEFVKLRVNIMERYRDVLPLI</sequence>
<protein>
    <submittedName>
        <fullName evidence="1">HI0074 family nucleotidyltransferase substrate-binding subunit</fullName>
    </submittedName>
</protein>
<dbReference type="SUPFAM" id="SSF81593">
    <property type="entry name" value="Nucleotidyltransferase substrate binding subunit/domain"/>
    <property type="match status" value="1"/>
</dbReference>